<dbReference type="EMBL" id="JPXY01000020">
    <property type="protein sequence ID" value="KGQ32667.1"/>
    <property type="molecule type" value="Genomic_DNA"/>
</dbReference>
<dbReference type="InterPro" id="IPR053733">
    <property type="entry name" value="Heme_Transport_Util_sf"/>
</dbReference>
<keyword evidence="2" id="KW-1185">Reference proteome</keyword>
<dbReference type="RefSeq" id="WP_039134946.1">
    <property type="nucleotide sequence ID" value="NZ_JPXY01000020.1"/>
</dbReference>
<dbReference type="SUPFAM" id="SSF144064">
    <property type="entry name" value="Heme iron utilization protein-like"/>
    <property type="match status" value="1"/>
</dbReference>
<dbReference type="InterPro" id="IPR010413">
    <property type="entry name" value="HutX-like"/>
</dbReference>
<organism evidence="1 2">
    <name type="scientific">Gallibacterium genomosp. 2</name>
    <dbReference type="NCBI Taxonomy" id="155517"/>
    <lineage>
        <taxon>Bacteria</taxon>
        <taxon>Pseudomonadati</taxon>
        <taxon>Pseudomonadota</taxon>
        <taxon>Gammaproteobacteria</taxon>
        <taxon>Pasteurellales</taxon>
        <taxon>Pasteurellaceae</taxon>
        <taxon>Gallibacterium</taxon>
    </lineage>
</organism>
<protein>
    <submittedName>
        <fullName evidence="1">Heme iron utilization protein</fullName>
    </submittedName>
</protein>
<dbReference type="Gene3D" id="3.40.1570.10">
    <property type="entry name" value="HemS/ChuS/ChuX like domains"/>
    <property type="match status" value="1"/>
</dbReference>
<accession>A0A0A2XP06</accession>
<dbReference type="NCBIfam" id="TIGR04108">
    <property type="entry name" value="HutX"/>
    <property type="match status" value="1"/>
</dbReference>
<dbReference type="CDD" id="cd16829">
    <property type="entry name" value="ChuX_HutX-like"/>
    <property type="match status" value="1"/>
</dbReference>
<dbReference type="Proteomes" id="UP000030418">
    <property type="component" value="Unassembled WGS sequence"/>
</dbReference>
<reference evidence="1 2" key="1">
    <citation type="submission" date="2014-08" db="EMBL/GenBank/DDBJ databases">
        <title>Chaperone-usher fimbriae in a diverse selection of Gallibacterium genomes.</title>
        <authorList>
            <person name="Kudirkiene E."/>
            <person name="Bager R.J."/>
            <person name="Johnson T.J."/>
            <person name="Bojesen A.M."/>
        </authorList>
    </citation>
    <scope>NUCLEOTIDE SEQUENCE [LARGE SCALE GENOMIC DNA]</scope>
    <source>
        <strain evidence="1 2">CCM5976</strain>
    </source>
</reference>
<name>A0A0A2XP06_9PAST</name>
<dbReference type="AlphaFoldDB" id="A0A0A2XP06"/>
<evidence type="ECO:0000313" key="1">
    <source>
        <dbReference type="EMBL" id="KGQ32667.1"/>
    </source>
</evidence>
<dbReference type="PIRSF" id="PIRSF030840">
    <property type="entry name" value="DUF1008"/>
    <property type="match status" value="1"/>
</dbReference>
<dbReference type="Pfam" id="PF06228">
    <property type="entry name" value="ChuX_HutX"/>
    <property type="match status" value="1"/>
</dbReference>
<comment type="caution">
    <text evidence="1">The sequence shown here is derived from an EMBL/GenBank/DDBJ whole genome shotgun (WGS) entry which is preliminary data.</text>
</comment>
<sequence length="169" mass="19251">MTLQQQIAQALEAQPELHTLDLAEKFQLPEGKILKNLPPHFVSFFTGQVEALLAEIHTWGEVVTIIEKAGSIFEVSGVFPQGKTGYGYFNLNMDKQPDIALHGHLKLDRVKDIALISKPFRGKESYAIAFITEDDNILFKIYLGRDTQRQLFPHQVEKFNQLKNKEILC</sequence>
<evidence type="ECO:0000313" key="2">
    <source>
        <dbReference type="Proteomes" id="UP000030418"/>
    </source>
</evidence>
<proteinExistence type="predicted"/>
<gene>
    <name evidence="1" type="ORF">P375_04825</name>
</gene>